<dbReference type="GO" id="GO:0003677">
    <property type="term" value="F:DNA binding"/>
    <property type="evidence" value="ECO:0007669"/>
    <property type="project" value="UniProtKB-KW"/>
</dbReference>
<dbReference type="PANTHER" id="PTHR31719:SF201">
    <property type="entry name" value="NAC TRANSCRIPTION FACTOR 47"/>
    <property type="match status" value="1"/>
</dbReference>
<protein>
    <recommendedName>
        <fullName evidence="5">NAC domain-containing protein</fullName>
    </recommendedName>
</protein>
<sequence length="285" mass="32981">MAMQIGDMQQWDPKFGVLSWSLNYIIESAISSSISLGFCLSWSQLSTWDSIGIGTFGKSIFFLPTVLVNLTLIGDAPTTRWMISRLKFPKSVQEDIVNLLKGFYEFSGKRLPFWIPHFHYTSQVLIAWAPKWKPNENEEKQGRRWMMDEMNNADKMDDVILHGFRFHPTDEELVRFYLKRKIQQRSLPVELIKHIDIYKYDPWELLGNALRDDMSMSKDINPTGTSNAEITVPISFRNSCKRRIQGTTIGVLRLAFSEMPSWHRLGSGEMPFWCRFNDGAATDVP</sequence>
<proteinExistence type="predicted"/>
<evidence type="ECO:0000256" key="4">
    <source>
        <dbReference type="ARBA" id="ARBA00023242"/>
    </source>
</evidence>
<keyword evidence="3" id="KW-0804">Transcription</keyword>
<organism evidence="6">
    <name type="scientific">Vitis vinifera</name>
    <name type="common">Grape</name>
    <dbReference type="NCBI Taxonomy" id="29760"/>
    <lineage>
        <taxon>Eukaryota</taxon>
        <taxon>Viridiplantae</taxon>
        <taxon>Streptophyta</taxon>
        <taxon>Embryophyta</taxon>
        <taxon>Tracheophyta</taxon>
        <taxon>Spermatophyta</taxon>
        <taxon>Magnoliopsida</taxon>
        <taxon>eudicotyledons</taxon>
        <taxon>Gunneridae</taxon>
        <taxon>Pentapetalae</taxon>
        <taxon>rosids</taxon>
        <taxon>Vitales</taxon>
        <taxon>Vitaceae</taxon>
        <taxon>Viteae</taxon>
        <taxon>Vitis</taxon>
    </lineage>
</organism>
<dbReference type="SUPFAM" id="SSF101941">
    <property type="entry name" value="NAC domain"/>
    <property type="match status" value="1"/>
</dbReference>
<evidence type="ECO:0000313" key="6">
    <source>
        <dbReference type="EMBL" id="CAN78991.1"/>
    </source>
</evidence>
<evidence type="ECO:0000256" key="1">
    <source>
        <dbReference type="ARBA" id="ARBA00023015"/>
    </source>
</evidence>
<evidence type="ECO:0000256" key="2">
    <source>
        <dbReference type="ARBA" id="ARBA00023125"/>
    </source>
</evidence>
<gene>
    <name evidence="6" type="ORF">VITISV_005826</name>
</gene>
<dbReference type="Pfam" id="PF02365">
    <property type="entry name" value="NAM"/>
    <property type="match status" value="1"/>
</dbReference>
<keyword evidence="2" id="KW-0238">DNA-binding</keyword>
<dbReference type="PROSITE" id="PS51005">
    <property type="entry name" value="NAC"/>
    <property type="match status" value="1"/>
</dbReference>
<accession>A5BHV8</accession>
<evidence type="ECO:0000259" key="5">
    <source>
        <dbReference type="PROSITE" id="PS51005"/>
    </source>
</evidence>
<evidence type="ECO:0000256" key="3">
    <source>
        <dbReference type="ARBA" id="ARBA00023163"/>
    </source>
</evidence>
<dbReference type="GO" id="GO:0006355">
    <property type="term" value="P:regulation of DNA-templated transcription"/>
    <property type="evidence" value="ECO:0007669"/>
    <property type="project" value="InterPro"/>
</dbReference>
<dbReference type="ExpressionAtlas" id="A5BHV8">
    <property type="expression patterns" value="differential"/>
</dbReference>
<dbReference type="InterPro" id="IPR036093">
    <property type="entry name" value="NAC_dom_sf"/>
</dbReference>
<feature type="domain" description="NAC" evidence="5">
    <location>
        <begin position="160"/>
        <end position="285"/>
    </location>
</feature>
<name>A5BHV8_VITVI</name>
<dbReference type="InterPro" id="IPR003441">
    <property type="entry name" value="NAC-dom"/>
</dbReference>
<dbReference type="Gene3D" id="2.170.150.80">
    <property type="entry name" value="NAC domain"/>
    <property type="match status" value="1"/>
</dbReference>
<dbReference type="EMBL" id="AM460002">
    <property type="protein sequence ID" value="CAN78991.1"/>
    <property type="molecule type" value="Genomic_DNA"/>
</dbReference>
<keyword evidence="4" id="KW-0539">Nucleus</keyword>
<reference evidence="6" key="1">
    <citation type="journal article" date="2007" name="PLoS ONE">
        <title>The first genome sequence of an elite grapevine cultivar (Pinot noir Vitis vinifera L.): coping with a highly heterozygous genome.</title>
        <authorList>
            <person name="Velasco R."/>
            <person name="Zharkikh A."/>
            <person name="Troggio M."/>
            <person name="Cartwright D.A."/>
            <person name="Cestaro A."/>
            <person name="Pruss D."/>
            <person name="Pindo M."/>
            <person name="FitzGerald L.M."/>
            <person name="Vezzulli S."/>
            <person name="Reid J."/>
            <person name="Malacarne G."/>
            <person name="Iliev D."/>
            <person name="Coppola G."/>
            <person name="Wardell B."/>
            <person name="Micheletti D."/>
            <person name="Macalma T."/>
            <person name="Facci M."/>
            <person name="Mitchell J.T."/>
            <person name="Perazzolli M."/>
            <person name="Eldredge G."/>
            <person name="Gatto P."/>
            <person name="Oyzerski R."/>
            <person name="Moretto M."/>
            <person name="Gutin N."/>
            <person name="Stefanini M."/>
            <person name="Chen Y."/>
            <person name="Segala C."/>
            <person name="Davenport C."/>
            <person name="Dematte L."/>
            <person name="Mraz A."/>
            <person name="Battilana J."/>
            <person name="Stormo K."/>
            <person name="Costa F."/>
            <person name="Tao Q."/>
            <person name="Si-Ammour A."/>
            <person name="Harkins T."/>
            <person name="Lackey A."/>
            <person name="Perbost C."/>
            <person name="Taillon B."/>
            <person name="Stella A."/>
            <person name="Solovyev V."/>
            <person name="Fawcett J.A."/>
            <person name="Sterck L."/>
            <person name="Vandepoele K."/>
            <person name="Grando S.M."/>
            <person name="Toppo S."/>
            <person name="Moser C."/>
            <person name="Lanchbury J."/>
            <person name="Bogden R."/>
            <person name="Skolnick M."/>
            <person name="Sgaramella V."/>
            <person name="Bhatnagar S.K."/>
            <person name="Fontana P."/>
            <person name="Gutin A."/>
            <person name="Van de Peer Y."/>
            <person name="Salamini F."/>
            <person name="Viola R."/>
        </authorList>
    </citation>
    <scope>NUCLEOTIDE SEQUENCE</scope>
</reference>
<dbReference type="PANTHER" id="PTHR31719">
    <property type="entry name" value="NAC TRANSCRIPTION FACTOR 56"/>
    <property type="match status" value="1"/>
</dbReference>
<dbReference type="AlphaFoldDB" id="A5BHV8"/>
<keyword evidence="1" id="KW-0805">Transcription regulation</keyword>